<feature type="compositionally biased region" description="Polar residues" evidence="1">
    <location>
        <begin position="30"/>
        <end position="43"/>
    </location>
</feature>
<proteinExistence type="predicted"/>
<keyword evidence="3" id="KW-1185">Reference proteome</keyword>
<feature type="compositionally biased region" description="Low complexity" evidence="1">
    <location>
        <begin position="133"/>
        <end position="156"/>
    </location>
</feature>
<protein>
    <submittedName>
        <fullName evidence="2">Uncharacterized protein</fullName>
    </submittedName>
</protein>
<dbReference type="EMBL" id="OZ022406">
    <property type="protein sequence ID" value="CAK9436783.1"/>
    <property type="molecule type" value="Genomic_DNA"/>
</dbReference>
<feature type="compositionally biased region" description="Acidic residues" evidence="1">
    <location>
        <begin position="157"/>
        <end position="184"/>
    </location>
</feature>
<name>A0ABP0ZJP5_9ASCO</name>
<evidence type="ECO:0000313" key="2">
    <source>
        <dbReference type="EMBL" id="CAK9436783.1"/>
    </source>
</evidence>
<feature type="region of interest" description="Disordered" evidence="1">
    <location>
        <begin position="1"/>
        <end position="72"/>
    </location>
</feature>
<dbReference type="RefSeq" id="XP_066828243.1">
    <property type="nucleotide sequence ID" value="XM_066971179.1"/>
</dbReference>
<feature type="region of interest" description="Disordered" evidence="1">
    <location>
        <begin position="133"/>
        <end position="217"/>
    </location>
</feature>
<organism evidence="2 3">
    <name type="scientific">Lodderomyces beijingensis</name>
    <dbReference type="NCBI Taxonomy" id="1775926"/>
    <lineage>
        <taxon>Eukaryota</taxon>
        <taxon>Fungi</taxon>
        <taxon>Dikarya</taxon>
        <taxon>Ascomycota</taxon>
        <taxon>Saccharomycotina</taxon>
        <taxon>Pichiomycetes</taxon>
        <taxon>Debaryomycetaceae</taxon>
        <taxon>Candida/Lodderomyces clade</taxon>
        <taxon>Lodderomyces</taxon>
    </lineage>
</organism>
<dbReference type="GeneID" id="92206501"/>
<evidence type="ECO:0000256" key="1">
    <source>
        <dbReference type="SAM" id="MobiDB-lite"/>
    </source>
</evidence>
<gene>
    <name evidence="2" type="ORF">LODBEIA_P13050</name>
</gene>
<sequence length="377" mass="42092">MVPNDSISNNKKETATSHEAKPRPKFRKWNSFQMPTDLQTPSPSDEKSENFKNSGLIAPYNHSGASPLSALKDEYNTRRPVVNTAMDMKTDNLFDSLMAKNSSTPEVKQKPSSIYQKMLHLAQSGVDSLKSLTETAGGAAANSSTNSPASNTNGNGNDEDNDDNDNGDDVDVDVDVELSSDDNEPSTSTILGGTPVKKSNEDDTQYPVDQLEDGINNEKLPEMQDLIKEIMDFKHDLGDKLEAKDPQKLTRTQQKLMDYKELHDFEAENPRPENMSSYKWKIQNETILSQYNNIRLRFSSREKPNSKKKKIENLSGVLGFVKRYGGNDDHHIDGINSGGPTIPTLATESKERKSMLQSMWDDEYSKNFVTTPLTDDS</sequence>
<dbReference type="Proteomes" id="UP001497383">
    <property type="component" value="Chromosome 2"/>
</dbReference>
<feature type="compositionally biased region" description="Basic and acidic residues" evidence="1">
    <location>
        <begin position="10"/>
        <end position="22"/>
    </location>
</feature>
<reference evidence="2 3" key="1">
    <citation type="submission" date="2024-03" db="EMBL/GenBank/DDBJ databases">
        <authorList>
            <person name="Brejova B."/>
        </authorList>
    </citation>
    <scope>NUCLEOTIDE SEQUENCE [LARGE SCALE GENOMIC DNA]</scope>
    <source>
        <strain evidence="2 3">CBS 14171</strain>
    </source>
</reference>
<evidence type="ECO:0000313" key="3">
    <source>
        <dbReference type="Proteomes" id="UP001497383"/>
    </source>
</evidence>
<accession>A0ABP0ZJP5</accession>